<organism evidence="1 2">
    <name type="scientific">[Lactobacillus] rogosae</name>
    <dbReference type="NCBI Taxonomy" id="706562"/>
    <lineage>
        <taxon>Bacteria</taxon>
        <taxon>Bacillati</taxon>
        <taxon>Bacillota</taxon>
        <taxon>Clostridia</taxon>
        <taxon>Lachnospirales</taxon>
        <taxon>Lachnospiraceae</taxon>
        <taxon>Lachnospira</taxon>
    </lineage>
</organism>
<dbReference type="SUPFAM" id="SSF103642">
    <property type="entry name" value="Sec-C motif"/>
    <property type="match status" value="1"/>
</dbReference>
<evidence type="ECO:0000313" key="1">
    <source>
        <dbReference type="EMBL" id="MEQ2379491.1"/>
    </source>
</evidence>
<keyword evidence="2" id="KW-1185">Reference proteome</keyword>
<dbReference type="Pfam" id="PF02810">
    <property type="entry name" value="SEC-C"/>
    <property type="match status" value="1"/>
</dbReference>
<dbReference type="NCBIfam" id="NF004088">
    <property type="entry name" value="PRK05590.1"/>
    <property type="match status" value="1"/>
</dbReference>
<name>A0ABV1BYH9_9FIRM</name>
<sequence length="168" mass="19206">MALLDTWRNLAYQTEMDNKTANEFWGSYFTQEKAIYEQILADPDTVVKGTVKELADKYGVEVLLMTGFLDGINDSLKTPNPIETMEEDTEVSLDYDKEKLYYNMVACKADWLYELPQWDNLLDEATRKDLYKKQKLSGTIVKGKKIGRNDPCPCGSGKKYKQCCGKNA</sequence>
<reference evidence="1 2" key="1">
    <citation type="submission" date="2024-03" db="EMBL/GenBank/DDBJ databases">
        <title>Human intestinal bacterial collection.</title>
        <authorList>
            <person name="Pauvert C."/>
            <person name="Hitch T.C.A."/>
            <person name="Clavel T."/>
        </authorList>
    </citation>
    <scope>NUCLEOTIDE SEQUENCE [LARGE SCALE GENOMIC DNA]</scope>
    <source>
        <strain evidence="1 2">CLA-AA-H255</strain>
    </source>
</reference>
<dbReference type="Gene3D" id="3.10.450.50">
    <property type="match status" value="1"/>
</dbReference>
<dbReference type="EMBL" id="JBBMER010000004">
    <property type="protein sequence ID" value="MEQ2379491.1"/>
    <property type="molecule type" value="Genomic_DNA"/>
</dbReference>
<comment type="caution">
    <text evidence="1">The sequence shown here is derived from an EMBL/GenBank/DDBJ whole genome shotgun (WGS) entry which is preliminary data.</text>
</comment>
<proteinExistence type="predicted"/>
<accession>A0ABV1BYH9</accession>
<dbReference type="PANTHER" id="PTHR33747">
    <property type="entry name" value="UPF0225 PROTEIN SCO1677"/>
    <property type="match status" value="1"/>
</dbReference>
<evidence type="ECO:0000313" key="2">
    <source>
        <dbReference type="Proteomes" id="UP001442364"/>
    </source>
</evidence>
<dbReference type="Proteomes" id="UP001442364">
    <property type="component" value="Unassembled WGS sequence"/>
</dbReference>
<gene>
    <name evidence="1" type="ORF">WMO14_06325</name>
</gene>
<dbReference type="InterPro" id="IPR004027">
    <property type="entry name" value="SEC_C_motif"/>
</dbReference>
<protein>
    <submittedName>
        <fullName evidence="1">SEC-C metal-binding domain-containing protein</fullName>
    </submittedName>
</protein>
<dbReference type="RefSeq" id="WP_022501493.1">
    <property type="nucleotide sequence ID" value="NZ_DAWDAH010000002.1"/>
</dbReference>
<dbReference type="PANTHER" id="PTHR33747:SF1">
    <property type="entry name" value="ADENYLATE CYCLASE-ASSOCIATED CAP C-TERMINAL DOMAIN-CONTAINING PROTEIN"/>
    <property type="match status" value="1"/>
</dbReference>